<reference evidence="3" key="1">
    <citation type="submission" date="2022-08" db="UniProtKB">
        <authorList>
            <consortium name="EnsemblMetazoa"/>
        </authorList>
    </citation>
    <scope>IDENTIFICATION</scope>
    <source>
        <strain evidence="3">05x7-T-G4-1.051#20</strain>
    </source>
</reference>
<evidence type="ECO:0000313" key="3">
    <source>
        <dbReference type="EnsemblMetazoa" id="G32501.2:cds"/>
    </source>
</evidence>
<evidence type="ECO:0000259" key="2">
    <source>
        <dbReference type="PROSITE" id="PS50222"/>
    </source>
</evidence>
<organism evidence="3 4">
    <name type="scientific">Magallana gigas</name>
    <name type="common">Pacific oyster</name>
    <name type="synonym">Crassostrea gigas</name>
    <dbReference type="NCBI Taxonomy" id="29159"/>
    <lineage>
        <taxon>Eukaryota</taxon>
        <taxon>Metazoa</taxon>
        <taxon>Spiralia</taxon>
        <taxon>Lophotrochozoa</taxon>
        <taxon>Mollusca</taxon>
        <taxon>Bivalvia</taxon>
        <taxon>Autobranchia</taxon>
        <taxon>Pteriomorphia</taxon>
        <taxon>Ostreida</taxon>
        <taxon>Ostreoidea</taxon>
        <taxon>Ostreidae</taxon>
        <taxon>Magallana</taxon>
    </lineage>
</organism>
<protein>
    <recommendedName>
        <fullName evidence="2">EF-hand domain-containing protein</fullName>
    </recommendedName>
</protein>
<keyword evidence="4" id="KW-1185">Reference proteome</keyword>
<dbReference type="PROSITE" id="PS00018">
    <property type="entry name" value="EF_HAND_1"/>
    <property type="match status" value="2"/>
</dbReference>
<keyword evidence="1" id="KW-0106">Calcium</keyword>
<evidence type="ECO:0000256" key="1">
    <source>
        <dbReference type="ARBA" id="ARBA00022837"/>
    </source>
</evidence>
<dbReference type="InterPro" id="IPR002048">
    <property type="entry name" value="EF_hand_dom"/>
</dbReference>
<dbReference type="InterPro" id="IPR018247">
    <property type="entry name" value="EF_Hand_1_Ca_BS"/>
</dbReference>
<dbReference type="SUPFAM" id="SSF47473">
    <property type="entry name" value="EF-hand"/>
    <property type="match status" value="1"/>
</dbReference>
<dbReference type="Pfam" id="PF13405">
    <property type="entry name" value="EF-hand_6"/>
    <property type="match status" value="1"/>
</dbReference>
<feature type="domain" description="EF-hand" evidence="2">
    <location>
        <begin position="14"/>
        <end position="49"/>
    </location>
</feature>
<dbReference type="Proteomes" id="UP000005408">
    <property type="component" value="Unassembled WGS sequence"/>
</dbReference>
<dbReference type="PROSITE" id="PS50222">
    <property type="entry name" value="EF_HAND_2"/>
    <property type="match status" value="2"/>
</dbReference>
<dbReference type="Gene3D" id="1.10.238.10">
    <property type="entry name" value="EF-hand"/>
    <property type="match status" value="1"/>
</dbReference>
<accession>A0A8W8MA37</accession>
<feature type="domain" description="EF-hand" evidence="2">
    <location>
        <begin position="104"/>
        <end position="139"/>
    </location>
</feature>
<proteinExistence type="predicted"/>
<dbReference type="EnsemblMetazoa" id="G32501.2">
    <property type="protein sequence ID" value="G32501.2:cds"/>
    <property type="gene ID" value="G32501"/>
</dbReference>
<evidence type="ECO:0000313" key="4">
    <source>
        <dbReference type="Proteomes" id="UP000005408"/>
    </source>
</evidence>
<dbReference type="SMART" id="SM00054">
    <property type="entry name" value="EFh"/>
    <property type="match status" value="2"/>
</dbReference>
<dbReference type="GO" id="GO:0005509">
    <property type="term" value="F:calcium ion binding"/>
    <property type="evidence" value="ECO:0007669"/>
    <property type="project" value="InterPro"/>
</dbReference>
<dbReference type="AlphaFoldDB" id="A0A8W8MA37"/>
<dbReference type="InterPro" id="IPR011992">
    <property type="entry name" value="EF-hand-dom_pair"/>
</dbReference>
<name>A0A8W8MA37_MAGGI</name>
<sequence>MDCITRNYFRNMDYLTKKWKYWYSYLDVNKDGMISFDDVEECRKKFAELHGLKDDKAKSVKVDIEKWWNKYIFRSGAGKELSEKDFLDILTADYKKDKAKFKKSIEECFTEVFKVIDIDKDRTIDLDEFLYAFRAFGHDDDAILTTVFKSYKASNDKVPMKQLVDSWVQFVCDEDSTKKDVLKEAFEKGM</sequence>